<dbReference type="GeneID" id="109585207"/>
<feature type="compositionally biased region" description="Basic and acidic residues" evidence="6">
    <location>
        <begin position="686"/>
        <end position="699"/>
    </location>
</feature>
<dbReference type="PROSITE" id="PS50199">
    <property type="entry name" value="ZF_RANBP2_2"/>
    <property type="match status" value="1"/>
</dbReference>
<dbReference type="GO" id="GO:0005643">
    <property type="term" value="C:nuclear pore"/>
    <property type="evidence" value="ECO:0007669"/>
    <property type="project" value="TreeGrafter"/>
</dbReference>
<dbReference type="SUPFAM" id="SSF50729">
    <property type="entry name" value="PH domain-like"/>
    <property type="match status" value="3"/>
</dbReference>
<evidence type="ECO:0000256" key="3">
    <source>
        <dbReference type="ARBA" id="ARBA00022833"/>
    </source>
</evidence>
<dbReference type="SMART" id="SM00160">
    <property type="entry name" value="RanBD"/>
    <property type="match status" value="3"/>
</dbReference>
<keyword evidence="3" id="KW-0862">Zinc</keyword>
<evidence type="ECO:0000313" key="11">
    <source>
        <dbReference type="Proteomes" id="UP000007879"/>
    </source>
</evidence>
<evidence type="ECO:0008006" key="12">
    <source>
        <dbReference type="Google" id="ProtNLM"/>
    </source>
</evidence>
<keyword evidence="11" id="KW-1185">Reference proteome</keyword>
<feature type="compositionally biased region" description="Basic and acidic residues" evidence="6">
    <location>
        <begin position="1"/>
        <end position="12"/>
    </location>
</feature>
<feature type="region of interest" description="Disordered" evidence="6">
    <location>
        <begin position="1"/>
        <end position="36"/>
    </location>
</feature>
<feature type="region of interest" description="Disordered" evidence="6">
    <location>
        <begin position="346"/>
        <end position="386"/>
    </location>
</feature>
<dbReference type="InterPro" id="IPR000156">
    <property type="entry name" value="Ran_bind_dom"/>
</dbReference>
<feature type="domain" description="RING-type" evidence="7">
    <location>
        <begin position="436"/>
        <end position="475"/>
    </location>
</feature>
<feature type="compositionally biased region" description="Polar residues" evidence="6">
    <location>
        <begin position="1310"/>
        <end position="1323"/>
    </location>
</feature>
<dbReference type="GO" id="GO:0005737">
    <property type="term" value="C:cytoplasm"/>
    <property type="evidence" value="ECO:0007669"/>
    <property type="project" value="TreeGrafter"/>
</dbReference>
<evidence type="ECO:0000256" key="6">
    <source>
        <dbReference type="SAM" id="MobiDB-lite"/>
    </source>
</evidence>
<feature type="compositionally biased region" description="Basic and acidic residues" evidence="6">
    <location>
        <begin position="81"/>
        <end position="94"/>
    </location>
</feature>
<dbReference type="InterPro" id="IPR045255">
    <property type="entry name" value="RanBP1-like"/>
</dbReference>
<feature type="compositionally biased region" description="Acidic residues" evidence="6">
    <location>
        <begin position="1001"/>
        <end position="1040"/>
    </location>
</feature>
<feature type="compositionally biased region" description="Acidic residues" evidence="6">
    <location>
        <begin position="359"/>
        <end position="371"/>
    </location>
</feature>
<evidence type="ECO:0000259" key="7">
    <source>
        <dbReference type="PROSITE" id="PS50089"/>
    </source>
</evidence>
<organism evidence="10 11">
    <name type="scientific">Amphimedon queenslandica</name>
    <name type="common">Sponge</name>
    <dbReference type="NCBI Taxonomy" id="400682"/>
    <lineage>
        <taxon>Eukaryota</taxon>
        <taxon>Metazoa</taxon>
        <taxon>Porifera</taxon>
        <taxon>Demospongiae</taxon>
        <taxon>Heteroscleromorpha</taxon>
        <taxon>Haplosclerida</taxon>
        <taxon>Niphatidae</taxon>
        <taxon>Amphimedon</taxon>
    </lineage>
</organism>
<evidence type="ECO:0000256" key="1">
    <source>
        <dbReference type="ARBA" id="ARBA00022723"/>
    </source>
</evidence>
<dbReference type="EnsemblMetazoa" id="XM_020001203.1">
    <property type="protein sequence ID" value="XP_019856762.1"/>
    <property type="gene ID" value="LOC109585207"/>
</dbReference>
<dbReference type="InterPro" id="IPR011993">
    <property type="entry name" value="PH-like_dom_sf"/>
</dbReference>
<reference evidence="11" key="1">
    <citation type="journal article" date="2010" name="Nature">
        <title>The Amphimedon queenslandica genome and the evolution of animal complexity.</title>
        <authorList>
            <person name="Srivastava M."/>
            <person name="Simakov O."/>
            <person name="Chapman J."/>
            <person name="Fahey B."/>
            <person name="Gauthier M.E."/>
            <person name="Mitros T."/>
            <person name="Richards G.S."/>
            <person name="Conaco C."/>
            <person name="Dacre M."/>
            <person name="Hellsten U."/>
            <person name="Larroux C."/>
            <person name="Putnam N.H."/>
            <person name="Stanke M."/>
            <person name="Adamska M."/>
            <person name="Darling A."/>
            <person name="Degnan S.M."/>
            <person name="Oakley T.H."/>
            <person name="Plachetzki D.C."/>
            <person name="Zhai Y."/>
            <person name="Adamski M."/>
            <person name="Calcino A."/>
            <person name="Cummins S.F."/>
            <person name="Goodstein D.M."/>
            <person name="Harris C."/>
            <person name="Jackson D.J."/>
            <person name="Leys S.P."/>
            <person name="Shu S."/>
            <person name="Woodcroft B.J."/>
            <person name="Vervoort M."/>
            <person name="Kosik K.S."/>
            <person name="Manning G."/>
            <person name="Degnan B.M."/>
            <person name="Rokhsar D.S."/>
        </authorList>
    </citation>
    <scope>NUCLEOTIDE SEQUENCE [LARGE SCALE GENOMIC DNA]</scope>
</reference>
<feature type="compositionally biased region" description="Basic and acidic residues" evidence="6">
    <location>
        <begin position="372"/>
        <end position="386"/>
    </location>
</feature>
<evidence type="ECO:0000256" key="2">
    <source>
        <dbReference type="ARBA" id="ARBA00022771"/>
    </source>
</evidence>
<dbReference type="CDD" id="cd00835">
    <property type="entry name" value="RanBD_family"/>
    <property type="match status" value="1"/>
</dbReference>
<accession>A0AAN0JJ26</accession>
<dbReference type="Gene3D" id="2.30.29.30">
    <property type="entry name" value="Pleckstrin-homology domain (PH domain)/Phosphotyrosine-binding domain (PTB)"/>
    <property type="match status" value="3"/>
</dbReference>
<feature type="domain" description="RanBD1" evidence="8">
    <location>
        <begin position="861"/>
        <end position="998"/>
    </location>
</feature>
<dbReference type="FunFam" id="2.30.29.30:FF:000018">
    <property type="entry name" value="E3 SUMO-protein ligase RanBP2"/>
    <property type="match status" value="2"/>
</dbReference>
<dbReference type="GO" id="GO:0005096">
    <property type="term" value="F:GTPase activator activity"/>
    <property type="evidence" value="ECO:0007669"/>
    <property type="project" value="TreeGrafter"/>
</dbReference>
<feature type="domain" description="RanBD1" evidence="8">
    <location>
        <begin position="211"/>
        <end position="348"/>
    </location>
</feature>
<dbReference type="SUPFAM" id="SSF49599">
    <property type="entry name" value="TRAF domain-like"/>
    <property type="match status" value="1"/>
</dbReference>
<dbReference type="PROSITE" id="PS50089">
    <property type="entry name" value="ZF_RING_2"/>
    <property type="match status" value="1"/>
</dbReference>
<dbReference type="InterPro" id="IPR001841">
    <property type="entry name" value="Znf_RING"/>
</dbReference>
<dbReference type="Gene3D" id="4.10.1060.10">
    <property type="entry name" value="Zinc finger, RanBP2-type"/>
    <property type="match status" value="1"/>
</dbReference>
<feature type="region of interest" description="Disordered" evidence="6">
    <location>
        <begin position="995"/>
        <end position="1044"/>
    </location>
</feature>
<feature type="region of interest" description="Disordered" evidence="6">
    <location>
        <begin position="1308"/>
        <end position="1364"/>
    </location>
</feature>
<dbReference type="PANTHER" id="PTHR23138:SF87">
    <property type="entry name" value="E3 SUMO-PROTEIN LIGASE RANBP2"/>
    <property type="match status" value="1"/>
</dbReference>
<keyword evidence="2 4" id="KW-0863">Zinc-finger</keyword>
<evidence type="ECO:0000256" key="4">
    <source>
        <dbReference type="PROSITE-ProRule" id="PRU00322"/>
    </source>
</evidence>
<reference evidence="10" key="2">
    <citation type="submission" date="2024-06" db="UniProtKB">
        <authorList>
            <consortium name="EnsemblMetazoa"/>
        </authorList>
    </citation>
    <scope>IDENTIFICATION</scope>
</reference>
<dbReference type="GO" id="GO:0008270">
    <property type="term" value="F:zinc ion binding"/>
    <property type="evidence" value="ECO:0007669"/>
    <property type="project" value="UniProtKB-KW"/>
</dbReference>
<dbReference type="InterPro" id="IPR001876">
    <property type="entry name" value="Znf_RanBP2"/>
</dbReference>
<feature type="compositionally biased region" description="Acidic residues" evidence="6">
    <location>
        <begin position="196"/>
        <end position="206"/>
    </location>
</feature>
<feature type="domain" description="RanBD1" evidence="8">
    <location>
        <begin position="1384"/>
        <end position="1520"/>
    </location>
</feature>
<feature type="coiled-coil region" evidence="5">
    <location>
        <begin position="558"/>
        <end position="640"/>
    </location>
</feature>
<evidence type="ECO:0000256" key="5">
    <source>
        <dbReference type="SAM" id="Coils"/>
    </source>
</evidence>
<dbReference type="PROSITE" id="PS01358">
    <property type="entry name" value="ZF_RANBP2_1"/>
    <property type="match status" value="1"/>
</dbReference>
<feature type="compositionally biased region" description="Polar residues" evidence="6">
    <location>
        <begin position="1346"/>
        <end position="1364"/>
    </location>
</feature>
<feature type="compositionally biased region" description="Low complexity" evidence="6">
    <location>
        <begin position="123"/>
        <end position="138"/>
    </location>
</feature>
<keyword evidence="5" id="KW-0175">Coiled coil</keyword>
<dbReference type="Proteomes" id="UP000007879">
    <property type="component" value="Unassembled WGS sequence"/>
</dbReference>
<feature type="compositionally biased region" description="Basic and acidic residues" evidence="6">
    <location>
        <begin position="108"/>
        <end position="120"/>
    </location>
</feature>
<dbReference type="Pfam" id="PF00638">
    <property type="entry name" value="Ran_BP1"/>
    <property type="match status" value="3"/>
</dbReference>
<feature type="region of interest" description="Disordered" evidence="6">
    <location>
        <begin position="673"/>
        <end position="703"/>
    </location>
</feature>
<dbReference type="PANTHER" id="PTHR23138">
    <property type="entry name" value="RAN BINDING PROTEIN"/>
    <property type="match status" value="1"/>
</dbReference>
<evidence type="ECO:0000259" key="9">
    <source>
        <dbReference type="PROSITE" id="PS50199"/>
    </source>
</evidence>
<feature type="region of interest" description="Disordered" evidence="6">
    <location>
        <begin position="184"/>
        <end position="206"/>
    </location>
</feature>
<dbReference type="InterPro" id="IPR013083">
    <property type="entry name" value="Znf_RING/FYVE/PHD"/>
</dbReference>
<proteinExistence type="predicted"/>
<sequence length="1527" mass="170729">MAEEKDGGVEIEEKQDEDETEERKGNEAQDSDDDDVIFLYEELPSSDLVQEAEGLFLPKHFYNYLKKEGCPGCRGCKDDFEFPPDYGKEKKENENSFMSIEPAPQSKPAEDDNKEEKDTINKSSFHPSSSGSSFGAAPSISETSSTGLFSSVAVGFSSFSDIASSAERPSDFIKDEGFKFSGAGAQLFSGGGGEGREEEGNENSEEEANIHFKPIATLPETYDYKSAEKEGETLFDERGKLYRFDGSTNQWKERGLGNMKIIYHRGNRQTRLVMRRDQILKLCCNHYITDSMSIEMQMGNPKAMTWFTETDYSEETALPQKLALRFKHEETAKRFKDLFEEAVSKAKEVSNMNDGHSENEEEREEKEEEEVREEKKDTEEVKKEEEKAIDGLMSSRMSCKTKDFSAEQSEYYSISRPRDDKEEPIFIEQPSDRYNCLICHCVMREPHIVTCCSRKMCRDCIQRVNLSGQPCPNCREPNFNSFLEKQLNSEILDLKVRCTHHKNGCEWVGELRDLKKHTGSSCKFAKVKCPFGCPVVYLRKDAMNHESICTNLPPEMQIKRTMKETDQFKEELQAMLNQFQELYKSESARVKELTTQLEGLKESHRREQQELKIQFQAEKKQLLEESKKQVMLLIKNLRAEFTEAMLNKLTVANAEHQLKESYNGAPVTTSASFLPPLSMLGPATAPKDEDKTEARKGNEAQDSDDDDVIFLYEELPSSDLVQEAEGLFLPKHFYNYLKKEACPGCRGCDDDFEFPSDYGKEKKENENFFMSIEPAPQASSSSSFGAAPSISKTSSTGLFSSAAVGFLSFSDIASGAERPSDFIKDKGFKFSGARAQLFSGGGGEGGEEEGNENPEEEANIHFKPIVTLPETYDYKSAEKEGETLFDKRGKLYRFDGSTNQWKERGLGNMKIIYHRGNRQTRLVMRRDQILKLCCNHYITDSMSIEMQMGNPKAMTWFTETDYSEETALPQKLALRFKHEKTAKRFKDLFEEAVSKAKEVSNENDENEEEKGDDEEEEEEKGEEEEEEEEVQDSESDDNDDSLWTCPDCSVKNDINTNECVACEAARPVPPFLHATVSSTSFPIPLCFAPSSVTPSFSASRGPHTIHYGAPPVSISSTTAVHSSSNTGALPPFQFGNKTTPGSAVPSFVGGPPAQFGRLKLPAPTGAPLLQYSSSNTGPMQTSFPVATPPFSAMSATPSRLPFHLPSTPQFKSVANTPMPHLMPQLSFAPTIRPLKGSTCTATATTLLTTTTTTGPVFRFNVVSTATSAFTLSSPAQLSFTTSTAKPSFSATPFVFGVKAPPRSRPFVSPCVSSKESLGLNTGSRGREGKGLALPPTGKEEERQKHQQIPVQSKPTSQAFQTGTGHRTTSSFLFTAEPGGFTFKKPVEEAKNASVSPKKGEDKAETLDSIPTGDENEEAMFCEKVKLFRFDSNQWKDRGVGEMKILLNRSTGKWRCVMHRNQTHIVCCNFLLAAGMGLSPYRESNMKFTFYADDNLNGKSKFALCFKTKEIAERFKEMFDRGCSGQTR</sequence>
<name>A0AAN0JJ26_AMPQE</name>
<dbReference type="KEGG" id="aqu:109585207"/>
<feature type="region of interest" description="Disordered" evidence="6">
    <location>
        <begin position="81"/>
        <end position="138"/>
    </location>
</feature>
<dbReference type="Gene3D" id="3.30.40.10">
    <property type="entry name" value="Zinc/RING finger domain, C3HC4 (zinc finger)"/>
    <property type="match status" value="1"/>
</dbReference>
<feature type="region of interest" description="Disordered" evidence="6">
    <location>
        <begin position="1384"/>
        <end position="1411"/>
    </location>
</feature>
<keyword evidence="1" id="KW-0479">Metal-binding</keyword>
<dbReference type="SUPFAM" id="SSF57850">
    <property type="entry name" value="RING/U-box"/>
    <property type="match status" value="1"/>
</dbReference>
<evidence type="ECO:0000259" key="8">
    <source>
        <dbReference type="PROSITE" id="PS50196"/>
    </source>
</evidence>
<protein>
    <recommendedName>
        <fullName evidence="12">RanBP-type and C3HC4-type zinc finger-containing protein 1</fullName>
    </recommendedName>
</protein>
<dbReference type="RefSeq" id="XP_019856762.1">
    <property type="nucleotide sequence ID" value="XM_020001203.1"/>
</dbReference>
<evidence type="ECO:0000313" key="10">
    <source>
        <dbReference type="EnsemblMetazoa" id="XP_019856762.1"/>
    </source>
</evidence>
<dbReference type="PROSITE" id="PS50196">
    <property type="entry name" value="RANBD1"/>
    <property type="match status" value="3"/>
</dbReference>
<feature type="domain" description="RanBP2-type" evidence="9">
    <location>
        <begin position="1039"/>
        <end position="1068"/>
    </location>
</feature>